<evidence type="ECO:0000256" key="8">
    <source>
        <dbReference type="PIRSR" id="PIRSR001589-1"/>
    </source>
</evidence>
<dbReference type="PROSITE" id="PS51278">
    <property type="entry name" value="GATASE_TYPE_2"/>
    <property type="match status" value="1"/>
</dbReference>
<comment type="catalytic activity">
    <reaction evidence="7">
        <text>L-aspartate + L-glutamine + ATP + H2O = L-asparagine + L-glutamate + AMP + diphosphate + H(+)</text>
        <dbReference type="Rhea" id="RHEA:12228"/>
        <dbReference type="ChEBI" id="CHEBI:15377"/>
        <dbReference type="ChEBI" id="CHEBI:15378"/>
        <dbReference type="ChEBI" id="CHEBI:29985"/>
        <dbReference type="ChEBI" id="CHEBI:29991"/>
        <dbReference type="ChEBI" id="CHEBI:30616"/>
        <dbReference type="ChEBI" id="CHEBI:33019"/>
        <dbReference type="ChEBI" id="CHEBI:58048"/>
        <dbReference type="ChEBI" id="CHEBI:58359"/>
        <dbReference type="ChEBI" id="CHEBI:456215"/>
        <dbReference type="EC" id="6.3.5.4"/>
    </reaction>
</comment>
<dbReference type="InterPro" id="IPR006426">
    <property type="entry name" value="Asn_synth_AEB"/>
</dbReference>
<dbReference type="Pfam" id="PF13537">
    <property type="entry name" value="GATase_7"/>
    <property type="match status" value="1"/>
</dbReference>
<evidence type="ECO:0000313" key="13">
    <source>
        <dbReference type="Proteomes" id="UP000243807"/>
    </source>
</evidence>
<dbReference type="STRING" id="1765967.BW247_12540"/>
<dbReference type="KEGG" id="afy:BW247_12540"/>
<evidence type="ECO:0000256" key="3">
    <source>
        <dbReference type="ARBA" id="ARBA00012737"/>
    </source>
</evidence>
<sequence>MCGILGAIGTRWLDAIPGVLNTLTPRGPDGYGIVHSDAAILAHRRLAIIDLAGGTQPMQSEDRRWNLSFNGEIYNYRELRAELEATGWTFRSHSDTEVLLQGWRAWGEALLDRLDGIYAFALWDVSARRLILARDRIGIKPLFYALQDKGLVFASTLSPFFALPGFPQRLDPEALRDYLACQAVQAPRSILRDVRQLPPASVLTFEQDTARATTRRFWQPSAPHDTAPFFEDALTEVDAAVRESVRRQMVADVPLGAFLSGGIDSSLMIHYMAEAGVKPLKTFNIRFPQVGFDETPAAQAVAARYATDHTVIDAPAIDGAAFEAAIAALDQPLADPAYVTTHELSRLTRQTVTVAISGDGGDELFAGYPRFAQTEGHFPDSLKRRLVRAGTRSGWLPGRLTRHGLAGREMLLYRHVELGPFPHSRKDMSRYLEPATLSAAHPNDTLELWRDLALGYGAGMDTESLMRADLWTYLSEDCLVKTDRASMDNSLEVRVPLLGNPVLDLVLDWPARIHFDADGGKALLRALARSHLPENVWNRPKHGFSVPLQHYFNGQWSTVCEEHLARCEEIAPFLNAPAVRTLWHSAKRGKASRRLAYTFVVLLIWLARHPISS</sequence>
<dbReference type="InterPro" id="IPR014729">
    <property type="entry name" value="Rossmann-like_a/b/a_fold"/>
</dbReference>
<dbReference type="Proteomes" id="UP000243807">
    <property type="component" value="Chromosome"/>
</dbReference>
<dbReference type="CDD" id="cd01991">
    <property type="entry name" value="Asn_synthase_B_C"/>
    <property type="match status" value="1"/>
</dbReference>
<dbReference type="GO" id="GO:0005524">
    <property type="term" value="F:ATP binding"/>
    <property type="evidence" value="ECO:0007669"/>
    <property type="project" value="UniProtKB-KW"/>
</dbReference>
<evidence type="ECO:0000256" key="7">
    <source>
        <dbReference type="ARBA" id="ARBA00048741"/>
    </source>
</evidence>
<dbReference type="SUPFAM" id="SSF56235">
    <property type="entry name" value="N-terminal nucleophile aminohydrolases (Ntn hydrolases)"/>
    <property type="match status" value="1"/>
</dbReference>
<evidence type="ECO:0000256" key="10">
    <source>
        <dbReference type="PIRSR" id="PIRSR001589-3"/>
    </source>
</evidence>
<evidence type="ECO:0000259" key="11">
    <source>
        <dbReference type="PROSITE" id="PS51278"/>
    </source>
</evidence>
<dbReference type="SUPFAM" id="SSF52402">
    <property type="entry name" value="Adenine nucleotide alpha hydrolases-like"/>
    <property type="match status" value="1"/>
</dbReference>
<keyword evidence="6 8" id="KW-0315">Glutamine amidotransferase</keyword>
<dbReference type="PIRSF" id="PIRSF001589">
    <property type="entry name" value="Asn_synthetase_glu-h"/>
    <property type="match status" value="1"/>
</dbReference>
<dbReference type="Gene3D" id="3.40.50.620">
    <property type="entry name" value="HUPs"/>
    <property type="match status" value="2"/>
</dbReference>
<evidence type="ECO:0000256" key="4">
    <source>
        <dbReference type="ARBA" id="ARBA00022741"/>
    </source>
</evidence>
<dbReference type="GO" id="GO:0006529">
    <property type="term" value="P:asparagine biosynthetic process"/>
    <property type="evidence" value="ECO:0007669"/>
    <property type="project" value="UniProtKB-KW"/>
</dbReference>
<dbReference type="AlphaFoldDB" id="A0A1P8UJ18"/>
<feature type="domain" description="Glutamine amidotransferase type-2" evidence="11">
    <location>
        <begin position="2"/>
        <end position="208"/>
    </location>
</feature>
<dbReference type="RefSeq" id="WP_076837439.1">
    <property type="nucleotide sequence ID" value="NZ_CP019434.1"/>
</dbReference>
<keyword evidence="4 9" id="KW-0547">Nucleotide-binding</keyword>
<dbReference type="OrthoDB" id="9763290at2"/>
<evidence type="ECO:0000256" key="6">
    <source>
        <dbReference type="ARBA" id="ARBA00022962"/>
    </source>
</evidence>
<feature type="site" description="Important for beta-aspartyl-AMP intermediate formation" evidence="10">
    <location>
        <position position="359"/>
    </location>
</feature>
<dbReference type="CDD" id="cd00712">
    <property type="entry name" value="AsnB"/>
    <property type="match status" value="1"/>
</dbReference>
<dbReference type="InterPro" id="IPR001962">
    <property type="entry name" value="Asn_synthase"/>
</dbReference>
<comment type="pathway">
    <text evidence="1">Amino-acid biosynthesis; L-asparagine biosynthesis; L-asparagine from L-aspartate (L-Gln route): step 1/1.</text>
</comment>
<feature type="binding site" evidence="9">
    <location>
        <position position="285"/>
    </location>
    <ligand>
        <name>ATP</name>
        <dbReference type="ChEBI" id="CHEBI:30616"/>
    </ligand>
</feature>
<dbReference type="InterPro" id="IPR033738">
    <property type="entry name" value="AsnB_N"/>
</dbReference>
<comment type="similarity">
    <text evidence="2">Belongs to the asparagine synthetase family.</text>
</comment>
<reference evidence="12 13" key="1">
    <citation type="submission" date="2017-01" db="EMBL/GenBank/DDBJ databases">
        <title>Draft sequence of Acidihalobacter ferrooxidans strain DSM 14175 (strain V8).</title>
        <authorList>
            <person name="Khaleque H.N."/>
            <person name="Ramsay J.P."/>
            <person name="Murphy R.J.T."/>
            <person name="Kaksonen A.H."/>
            <person name="Boxall N.J."/>
            <person name="Watkin E.L.J."/>
        </authorList>
    </citation>
    <scope>NUCLEOTIDE SEQUENCE [LARGE SCALE GENOMIC DNA]</scope>
    <source>
        <strain evidence="12 13">V8</strain>
    </source>
</reference>
<protein>
    <recommendedName>
        <fullName evidence="3">asparagine synthase (glutamine-hydrolyzing)</fullName>
        <ecNumber evidence="3">6.3.5.4</ecNumber>
    </recommendedName>
</protein>
<dbReference type="EMBL" id="CP019434">
    <property type="protein sequence ID" value="APZ43813.1"/>
    <property type="molecule type" value="Genomic_DNA"/>
</dbReference>
<proteinExistence type="inferred from homology"/>
<dbReference type="InterPro" id="IPR017932">
    <property type="entry name" value="GATase_2_dom"/>
</dbReference>
<keyword evidence="13" id="KW-1185">Reference proteome</keyword>
<dbReference type="Gene3D" id="3.60.20.10">
    <property type="entry name" value="Glutamine Phosphoribosylpyrophosphate, subunit 1, domain 1"/>
    <property type="match status" value="1"/>
</dbReference>
<evidence type="ECO:0000256" key="9">
    <source>
        <dbReference type="PIRSR" id="PIRSR001589-2"/>
    </source>
</evidence>
<keyword evidence="8" id="KW-0061">Asparagine biosynthesis</keyword>
<dbReference type="Pfam" id="PF00733">
    <property type="entry name" value="Asn_synthase"/>
    <property type="match status" value="1"/>
</dbReference>
<evidence type="ECO:0000313" key="12">
    <source>
        <dbReference type="EMBL" id="APZ43813.1"/>
    </source>
</evidence>
<name>A0A1P8UJ18_9GAMM</name>
<dbReference type="NCBIfam" id="TIGR01536">
    <property type="entry name" value="asn_synth_AEB"/>
    <property type="match status" value="1"/>
</dbReference>
<feature type="binding site" evidence="9">
    <location>
        <position position="95"/>
    </location>
    <ligand>
        <name>L-glutamine</name>
        <dbReference type="ChEBI" id="CHEBI:58359"/>
    </ligand>
</feature>
<dbReference type="InterPro" id="IPR051786">
    <property type="entry name" value="ASN_synthetase/amidase"/>
</dbReference>
<accession>A0A1P8UJ18</accession>
<gene>
    <name evidence="12" type="ORF">BW247_12540</name>
</gene>
<dbReference type="PANTHER" id="PTHR43284">
    <property type="entry name" value="ASPARAGINE SYNTHETASE (GLUTAMINE-HYDROLYZING)"/>
    <property type="match status" value="1"/>
</dbReference>
<keyword evidence="5 9" id="KW-0067">ATP-binding</keyword>
<keyword evidence="8" id="KW-0028">Amino-acid biosynthesis</keyword>
<evidence type="ECO:0000256" key="1">
    <source>
        <dbReference type="ARBA" id="ARBA00005187"/>
    </source>
</evidence>
<feature type="active site" description="For GATase activity" evidence="8">
    <location>
        <position position="2"/>
    </location>
</feature>
<evidence type="ECO:0000256" key="2">
    <source>
        <dbReference type="ARBA" id="ARBA00005752"/>
    </source>
</evidence>
<feature type="binding site" evidence="9">
    <location>
        <begin position="357"/>
        <end position="358"/>
    </location>
    <ligand>
        <name>ATP</name>
        <dbReference type="ChEBI" id="CHEBI:30616"/>
    </ligand>
</feature>
<dbReference type="GO" id="GO:0004066">
    <property type="term" value="F:asparagine synthase (glutamine-hydrolyzing) activity"/>
    <property type="evidence" value="ECO:0007669"/>
    <property type="project" value="UniProtKB-EC"/>
</dbReference>
<organism evidence="12 13">
    <name type="scientific">Acidihalobacter ferrooxydans</name>
    <dbReference type="NCBI Taxonomy" id="1765967"/>
    <lineage>
        <taxon>Bacteria</taxon>
        <taxon>Pseudomonadati</taxon>
        <taxon>Pseudomonadota</taxon>
        <taxon>Gammaproteobacteria</taxon>
        <taxon>Chromatiales</taxon>
        <taxon>Ectothiorhodospiraceae</taxon>
        <taxon>Acidihalobacter</taxon>
    </lineage>
</organism>
<dbReference type="GO" id="GO:0005829">
    <property type="term" value="C:cytosol"/>
    <property type="evidence" value="ECO:0007669"/>
    <property type="project" value="TreeGrafter"/>
</dbReference>
<dbReference type="PANTHER" id="PTHR43284:SF1">
    <property type="entry name" value="ASPARAGINE SYNTHETASE"/>
    <property type="match status" value="1"/>
</dbReference>
<dbReference type="InterPro" id="IPR029055">
    <property type="entry name" value="Ntn_hydrolases_N"/>
</dbReference>
<evidence type="ECO:0000256" key="5">
    <source>
        <dbReference type="ARBA" id="ARBA00022840"/>
    </source>
</evidence>
<dbReference type="EC" id="6.3.5.4" evidence="3"/>